<dbReference type="SUPFAM" id="SSF57850">
    <property type="entry name" value="RING/U-box"/>
    <property type="match status" value="1"/>
</dbReference>
<dbReference type="EMBL" id="KK207909">
    <property type="protein sequence ID" value="EZF49209.1"/>
    <property type="molecule type" value="Genomic_DNA"/>
</dbReference>
<feature type="domain" description="RING-type" evidence="6">
    <location>
        <begin position="275"/>
        <end position="314"/>
    </location>
</feature>
<dbReference type="Proteomes" id="UP000023758">
    <property type="component" value="Unassembled WGS sequence"/>
</dbReference>
<accession>A0A022VTF0</accession>
<feature type="compositionally biased region" description="Low complexity" evidence="5">
    <location>
        <begin position="34"/>
        <end position="49"/>
    </location>
</feature>
<keyword evidence="1" id="KW-0479">Metal-binding</keyword>
<dbReference type="AlphaFoldDB" id="A0A022VTF0"/>
<dbReference type="InterPro" id="IPR017907">
    <property type="entry name" value="Znf_RING_CS"/>
</dbReference>
<organism evidence="8">
    <name type="scientific">Trichophyton rubrum CBS 288.86</name>
    <dbReference type="NCBI Taxonomy" id="1215330"/>
    <lineage>
        <taxon>Eukaryota</taxon>
        <taxon>Fungi</taxon>
        <taxon>Dikarya</taxon>
        <taxon>Ascomycota</taxon>
        <taxon>Pezizomycotina</taxon>
        <taxon>Eurotiomycetes</taxon>
        <taxon>Eurotiomycetidae</taxon>
        <taxon>Onygenales</taxon>
        <taxon>Arthrodermataceae</taxon>
        <taxon>Trichophyton</taxon>
    </lineage>
</organism>
<keyword evidence="2 4" id="KW-0863">Zinc-finger</keyword>
<dbReference type="InterPro" id="IPR018957">
    <property type="entry name" value="Znf_C3HC4_RING-type"/>
</dbReference>
<name>A0A022VTF0_TRIRU</name>
<gene>
    <name evidence="8" type="ORF">H103_07325</name>
</gene>
<dbReference type="InterPro" id="IPR004331">
    <property type="entry name" value="SPX_dom"/>
</dbReference>
<evidence type="ECO:0000259" key="6">
    <source>
        <dbReference type="PROSITE" id="PS50089"/>
    </source>
</evidence>
<feature type="region of interest" description="Disordered" evidence="5">
    <location>
        <begin position="34"/>
        <end position="70"/>
    </location>
</feature>
<dbReference type="PROSITE" id="PS00518">
    <property type="entry name" value="ZF_RING_1"/>
    <property type="match status" value="1"/>
</dbReference>
<protein>
    <recommendedName>
        <fullName evidence="9">RING-type domain-containing protein</fullName>
    </recommendedName>
</protein>
<evidence type="ECO:0008006" key="9">
    <source>
        <dbReference type="Google" id="ProtNLM"/>
    </source>
</evidence>
<dbReference type="PANTHER" id="PTHR23327:SF51">
    <property type="entry name" value="TRANSCRIPTIONAL REGULATOR OF YEAST FORM ADHERENCE 3"/>
    <property type="match status" value="1"/>
</dbReference>
<evidence type="ECO:0000256" key="1">
    <source>
        <dbReference type="ARBA" id="ARBA00022723"/>
    </source>
</evidence>
<dbReference type="InterPro" id="IPR001841">
    <property type="entry name" value="Znf_RING"/>
</dbReference>
<dbReference type="Gene3D" id="3.30.40.10">
    <property type="entry name" value="Zinc/RING finger domain, C3HC4 (zinc finger)"/>
    <property type="match status" value="1"/>
</dbReference>
<evidence type="ECO:0000313" key="8">
    <source>
        <dbReference type="EMBL" id="EZF49209.1"/>
    </source>
</evidence>
<evidence type="ECO:0000256" key="3">
    <source>
        <dbReference type="ARBA" id="ARBA00022833"/>
    </source>
</evidence>
<reference evidence="8" key="1">
    <citation type="submission" date="2014-02" db="EMBL/GenBank/DDBJ databases">
        <title>The Genome Sequence of Trichophyton rubrum (morphotype fischeri) CBS 288.86.</title>
        <authorList>
            <consortium name="The Broad Institute Genomics Platform"/>
            <person name="Cuomo C.A."/>
            <person name="White T.C."/>
            <person name="Graser Y."/>
            <person name="Martinez-Rossi N."/>
            <person name="Heitman J."/>
            <person name="Young S.K."/>
            <person name="Zeng Q."/>
            <person name="Gargeya S."/>
            <person name="Abouelleil A."/>
            <person name="Alvarado L."/>
            <person name="Chapman S.B."/>
            <person name="Gainer-Dewar J."/>
            <person name="Goldberg J."/>
            <person name="Griggs A."/>
            <person name="Gujja S."/>
            <person name="Hansen M."/>
            <person name="Howarth C."/>
            <person name="Imamovic A."/>
            <person name="Larimer J."/>
            <person name="Martinez D."/>
            <person name="Murphy C."/>
            <person name="Pearson M.D."/>
            <person name="Persinoti G."/>
            <person name="Poon T."/>
            <person name="Priest M."/>
            <person name="Roberts A.D."/>
            <person name="Saif S."/>
            <person name="Shea T.D."/>
            <person name="Sykes S.N."/>
            <person name="Wortman J."/>
            <person name="Nusbaum C."/>
            <person name="Birren B."/>
        </authorList>
    </citation>
    <scope>NUCLEOTIDE SEQUENCE [LARGE SCALE GENOMIC DNA]</scope>
    <source>
        <strain evidence="8">CBS 288.86</strain>
    </source>
</reference>
<evidence type="ECO:0000259" key="7">
    <source>
        <dbReference type="PROSITE" id="PS51382"/>
    </source>
</evidence>
<dbReference type="Pfam" id="PF00097">
    <property type="entry name" value="zf-C3HC4"/>
    <property type="match status" value="1"/>
</dbReference>
<proteinExistence type="predicted"/>
<feature type="domain" description="SPX" evidence="7">
    <location>
        <begin position="1"/>
        <end position="242"/>
    </location>
</feature>
<evidence type="ECO:0000256" key="4">
    <source>
        <dbReference type="PROSITE-ProRule" id="PRU00175"/>
    </source>
</evidence>
<dbReference type="InterPro" id="IPR013083">
    <property type="entry name" value="Znf_RING/FYVE/PHD"/>
</dbReference>
<keyword evidence="3" id="KW-0862">Zinc</keyword>
<sequence>MAREMAGWPVWDLHIRSGPPRELLSYPAIAQTDSSSIRSNSTSGSTSSSVGNNPCMGESESSCTTKTDADGPYQSIEIPLSSDAEFFRLLKAGLSNLEDLQAHEKKDLDSQVGLLRESIVEVTSPATPAKKADQAVIYAWREVFRIYMEMQVFFSTGEVDSGERSSEVARQRLEAFQTQLVKQQHAKKLGRNGRRALEMFMHINLAVLQNLKFQEINGMALSKILKKFDKQTALHARSAFTRTEPFSASSLSRSVCQAISEQILVVVPQLDDYLCPVCFTISFKPVRLRCSHVFCIRCLVVMQRQQQDHCPMCRAEVVMEATSSRSSPLPLYILSIYVVVLKHTVILTTSCRKPRPKAADLPAVILSQGNQGQAEGERASRNGRCLRRAYRRMQHDVTRSKKD</sequence>
<dbReference type="GO" id="GO:0008270">
    <property type="term" value="F:zinc ion binding"/>
    <property type="evidence" value="ECO:0007669"/>
    <property type="project" value="UniProtKB-KW"/>
</dbReference>
<dbReference type="SMART" id="SM00184">
    <property type="entry name" value="RING"/>
    <property type="match status" value="1"/>
</dbReference>
<dbReference type="Pfam" id="PF03105">
    <property type="entry name" value="SPX"/>
    <property type="match status" value="1"/>
</dbReference>
<dbReference type="PANTHER" id="PTHR23327">
    <property type="entry name" value="RING FINGER PROTEIN 127"/>
    <property type="match status" value="1"/>
</dbReference>
<dbReference type="PROSITE" id="PS50089">
    <property type="entry name" value="ZF_RING_2"/>
    <property type="match status" value="1"/>
</dbReference>
<dbReference type="HOGENOM" id="CLU_683679_0_0_1"/>
<dbReference type="PROSITE" id="PS51382">
    <property type="entry name" value="SPX"/>
    <property type="match status" value="1"/>
</dbReference>
<evidence type="ECO:0000256" key="5">
    <source>
        <dbReference type="SAM" id="MobiDB-lite"/>
    </source>
</evidence>
<evidence type="ECO:0000256" key="2">
    <source>
        <dbReference type="ARBA" id="ARBA00022771"/>
    </source>
</evidence>